<dbReference type="Gene3D" id="3.40.50.12780">
    <property type="entry name" value="N-terminal domain of ligase-like"/>
    <property type="match status" value="1"/>
</dbReference>
<feature type="transmembrane region" description="Helical" evidence="1">
    <location>
        <begin position="805"/>
        <end position="824"/>
    </location>
</feature>
<keyword evidence="1" id="KW-1133">Transmembrane helix</keyword>
<dbReference type="InterPro" id="IPR029058">
    <property type="entry name" value="AB_hydrolase_fold"/>
</dbReference>
<dbReference type="EMBL" id="CP058905">
    <property type="protein sequence ID" value="QLJ96392.1"/>
    <property type="molecule type" value="Genomic_DNA"/>
</dbReference>
<feature type="transmembrane region" description="Helical" evidence="1">
    <location>
        <begin position="680"/>
        <end position="697"/>
    </location>
</feature>
<dbReference type="GO" id="GO:0016747">
    <property type="term" value="F:acyltransferase activity, transferring groups other than amino-acyl groups"/>
    <property type="evidence" value="ECO:0007669"/>
    <property type="project" value="InterPro"/>
</dbReference>
<evidence type="ECO:0000256" key="1">
    <source>
        <dbReference type="SAM" id="Phobius"/>
    </source>
</evidence>
<feature type="domain" description="AMP-dependent synthetase/ligase" evidence="2">
    <location>
        <begin position="15"/>
        <end position="334"/>
    </location>
</feature>
<feature type="transmembrane region" description="Helical" evidence="1">
    <location>
        <begin position="604"/>
        <end position="627"/>
    </location>
</feature>
<feature type="domain" description="Acyltransferase 3" evidence="4">
    <location>
        <begin position="551"/>
        <end position="818"/>
    </location>
</feature>
<dbReference type="InterPro" id="IPR036736">
    <property type="entry name" value="ACP-like_sf"/>
</dbReference>
<protein>
    <submittedName>
        <fullName evidence="5">AMP-binding protein</fullName>
    </submittedName>
</protein>
<evidence type="ECO:0000259" key="2">
    <source>
        <dbReference type="Pfam" id="PF00501"/>
    </source>
</evidence>
<dbReference type="InterPro" id="IPR050237">
    <property type="entry name" value="ATP-dep_AMP-bd_enzyme"/>
</dbReference>
<feature type="transmembrane region" description="Helical" evidence="1">
    <location>
        <begin position="647"/>
        <end position="668"/>
    </location>
</feature>
<feature type="domain" description="Carrier" evidence="3">
    <location>
        <begin position="475"/>
        <end position="518"/>
    </location>
</feature>
<dbReference type="Pfam" id="PF00550">
    <property type="entry name" value="PP-binding"/>
    <property type="match status" value="1"/>
</dbReference>
<dbReference type="InterPro" id="IPR002656">
    <property type="entry name" value="Acyl_transf_3_dom"/>
</dbReference>
<dbReference type="PANTHER" id="PTHR43767:SF1">
    <property type="entry name" value="NONRIBOSOMAL PEPTIDE SYNTHASE PES1 (EUROFUNG)-RELATED"/>
    <property type="match status" value="1"/>
</dbReference>
<feature type="transmembrane region" description="Helical" evidence="1">
    <location>
        <begin position="703"/>
        <end position="723"/>
    </location>
</feature>
<dbReference type="Pfam" id="PF00501">
    <property type="entry name" value="AMP-binding"/>
    <property type="match status" value="1"/>
</dbReference>
<dbReference type="SUPFAM" id="SSF47336">
    <property type="entry name" value="ACP-like"/>
    <property type="match status" value="1"/>
</dbReference>
<dbReference type="PANTHER" id="PTHR43767">
    <property type="entry name" value="LONG-CHAIN-FATTY-ACID--COA LIGASE"/>
    <property type="match status" value="1"/>
</dbReference>
<accession>A0A7D5Y4R3</accession>
<evidence type="ECO:0000259" key="4">
    <source>
        <dbReference type="Pfam" id="PF01757"/>
    </source>
</evidence>
<dbReference type="AlphaFoldDB" id="A0A7D5Y4R3"/>
<evidence type="ECO:0000313" key="5">
    <source>
        <dbReference type="EMBL" id="QLJ96392.1"/>
    </source>
</evidence>
<dbReference type="Pfam" id="PF01757">
    <property type="entry name" value="Acyl_transf_3"/>
    <property type="match status" value="1"/>
</dbReference>
<sequence>MSVLPGVEPVPFAAALGSHGDRPAVLTADGRLSYRELADRVAELAARLGTARRLVLLAGANRVDELVAYLAALTAGHPLLLAPGDNDTATAALERAYDPDVVLRRVHGALTVDERRPASRHELHPELALLLSTSGSTGSPKLVRLSRANLQANAEAIAAYLRVRDTDRAATTLPMHYCYGLSVVNSHLLRGAALVLTNRSVADRDFWELFRAARGTALAGVPYTFELLDRVGFAEMRLPHLRYVTQAGGRLDPERVTRYAALGRRRGFDLFVMYGQTEATARMAYLPPHLAATRPEAIGVPVPGGSFRLRPLPDRPEPDTGELVYTGPNVMLGYARTPADLALGRTVEELRTGDVARRAADGLYEIVGRVGGLAKVFGLRVDLARVEEQLAARGIAAYCVGTDRELVVAATGGPDPQRVRRLAAAAAGLPARAVRVHPVAELPRLGNGKPDRAALRALAAAPCPTAPPAADGTDLCRLYARVLDADEVTADDSFVSLGGDSMSYVEMSVRLEEALGELPADWHTTAIRDLPRPAAPPGRRRSAVLETSVALRAAAIVVIVGSHIPLFTIKGGAHLLLAVAGFNFARFQLTDVSRLRRLRSAGHAIGRVVLPSVLWIAAAGAVTGDYTLTNVLLLNSVLGPHDGATEWQFWFVEALVYILLGAVALLAVPAVDRVERRYPFGLPLAVAAFGLVFRYDLPGLTAHGHIPSAVVVFWLFALGWAAARARSAGQRLVLTGAALLAVPGFFGQPWREALIAAGFVLLVWVPRLPSRRALNRVAGVLATSSLYIYLVHWQVLSLVGPASRGAAMVVSLAAGVGVAALARVGARWLPHAVRVWGRTAAARGSGQATAARSAGSTPA</sequence>
<feature type="transmembrane region" description="Helical" evidence="1">
    <location>
        <begin position="777"/>
        <end position="799"/>
    </location>
</feature>
<feature type="transmembrane region" description="Helical" evidence="1">
    <location>
        <begin position="573"/>
        <end position="592"/>
    </location>
</feature>
<name>A0A7D5Y4R3_9ACTN</name>
<dbReference type="InterPro" id="IPR042099">
    <property type="entry name" value="ANL_N_sf"/>
</dbReference>
<dbReference type="InterPro" id="IPR000873">
    <property type="entry name" value="AMP-dep_synth/lig_dom"/>
</dbReference>
<dbReference type="SUPFAM" id="SSF56801">
    <property type="entry name" value="Acetyl-CoA synthetase-like"/>
    <property type="match status" value="1"/>
</dbReference>
<dbReference type="InterPro" id="IPR009081">
    <property type="entry name" value="PP-bd_ACP"/>
</dbReference>
<organism evidence="5">
    <name type="scientific">Micromonospora carbonacea</name>
    <dbReference type="NCBI Taxonomy" id="47853"/>
    <lineage>
        <taxon>Bacteria</taxon>
        <taxon>Bacillati</taxon>
        <taxon>Actinomycetota</taxon>
        <taxon>Actinomycetes</taxon>
        <taxon>Micromonosporales</taxon>
        <taxon>Micromonosporaceae</taxon>
        <taxon>Micromonospora</taxon>
    </lineage>
</organism>
<keyword evidence="1" id="KW-0812">Transmembrane</keyword>
<evidence type="ECO:0000259" key="3">
    <source>
        <dbReference type="Pfam" id="PF00550"/>
    </source>
</evidence>
<keyword evidence="1" id="KW-0472">Membrane</keyword>
<gene>
    <name evidence="5" type="ORF">HZU44_15565</name>
</gene>
<reference evidence="5" key="1">
    <citation type="submission" date="2020-08" db="EMBL/GenBank/DDBJ databases">
        <title>A bifunctional nitrone conjugated secondary metabolite targeting the ribosome.</title>
        <authorList>
            <person name="Limbrick E.M."/>
            <person name="Graf M."/>
            <person name="Derewacz D.K."/>
            <person name="Nguyen F."/>
            <person name="Spraggins J.M."/>
            <person name="Wieland M."/>
            <person name="Ynigez-Gutierrez A.E."/>
            <person name="Reisman B.J."/>
            <person name="Zinshteyn B."/>
            <person name="McCulloch K."/>
            <person name="Iverson T.M."/>
            <person name="Green R."/>
            <person name="Wilson D.N."/>
            <person name="Bachmann B.O."/>
        </authorList>
    </citation>
    <scope>NUCLEOTIDE SEQUENCE</scope>
    <source>
        <strain evidence="5">Africana</strain>
    </source>
</reference>
<dbReference type="Gene3D" id="3.40.50.1820">
    <property type="entry name" value="alpha/beta hydrolase"/>
    <property type="match status" value="1"/>
</dbReference>
<proteinExistence type="predicted"/>